<geneLocation type="plasmid" evidence="1 2">
    <name>pJFP838A</name>
</geneLocation>
<name>A0A140GS48_CLOPF</name>
<proteinExistence type="predicted"/>
<dbReference type="Proteomes" id="UP000070260">
    <property type="component" value="Plasmid pJFP838A"/>
</dbReference>
<gene>
    <name evidence="1" type="ORF">JFP838_pA0441</name>
</gene>
<organism evidence="1 2">
    <name type="scientific">Clostridium perfringens</name>
    <dbReference type="NCBI Taxonomy" id="1502"/>
    <lineage>
        <taxon>Bacteria</taxon>
        <taxon>Bacillati</taxon>
        <taxon>Bacillota</taxon>
        <taxon>Clostridia</taxon>
        <taxon>Eubacteriales</taxon>
        <taxon>Clostridiaceae</taxon>
        <taxon>Clostridium</taxon>
    </lineage>
</organism>
<dbReference type="AlphaFoldDB" id="A0A140GS48"/>
<dbReference type="PATRIC" id="fig|1502.177.peg.3652"/>
<dbReference type="OrthoDB" id="3035182at2"/>
<accession>A0A140GS48</accession>
<dbReference type="RefSeq" id="WP_061429934.1">
    <property type="nucleotide sequence ID" value="NZ_CATNZX010000001.1"/>
</dbReference>
<evidence type="ECO:0000313" key="2">
    <source>
        <dbReference type="Proteomes" id="UP000070260"/>
    </source>
</evidence>
<dbReference type="EMBL" id="CP013615">
    <property type="protein sequence ID" value="AMN31357.1"/>
    <property type="molecule type" value="Genomic_DNA"/>
</dbReference>
<reference evidence="1 2" key="1">
    <citation type="journal article" date="2016" name="PLoS ONE">
        <title>Plasmid Characterization and Chromosome Analysis of Two netF+ Clostridium perfringens Isolates Associated with Foal and Canine Necrotizing Enteritis.</title>
        <authorList>
            <person name="Mehdizadeh Gohari I."/>
            <person name="Kropinski A.M."/>
            <person name="Weese S.J."/>
            <person name="Parreira V.R."/>
            <person name="Whitehead A.E."/>
            <person name="Boerlin P."/>
            <person name="Prescott J.F."/>
        </authorList>
    </citation>
    <scope>NUCLEOTIDE SEQUENCE [LARGE SCALE GENOMIC DNA]</scope>
    <source>
        <strain evidence="1 2">JP838</strain>
        <plasmid evidence="2">Plasmid pJFP838A</plasmid>
    </source>
</reference>
<keyword evidence="1" id="KW-0614">Plasmid</keyword>
<evidence type="ECO:0000313" key="1">
    <source>
        <dbReference type="EMBL" id="AMN31357.1"/>
    </source>
</evidence>
<protein>
    <submittedName>
        <fullName evidence="1">Uncharacterized protein</fullName>
    </submittedName>
</protein>
<sequence>MKIVVALIDSQIRGSRVIKTRFLLFENDFKDITYDLCEGINKTCMHKFKYEHGLAVYSSDKGILNGLKPSVLNRVRNLDLRDSELEVFNLTDIRFILNCKNAFDINLTESLREYFKKKNKI</sequence>